<feature type="compositionally biased region" description="Pro residues" evidence="1">
    <location>
        <begin position="75"/>
        <end position="86"/>
    </location>
</feature>
<dbReference type="EMBL" id="KV918766">
    <property type="protein sequence ID" value="OSX81093.1"/>
    <property type="molecule type" value="Genomic_DNA"/>
</dbReference>
<evidence type="ECO:0000256" key="1">
    <source>
        <dbReference type="SAM" id="MobiDB-lite"/>
    </source>
</evidence>
<sequence length="196" mass="19829">MAPFNNDPYGVAVTTERNCRDYNPPNGSALPFPAPNNPPGGHPVVVPVISSTPAPAADRPRGVSPPLQQTFPPLVTGPPATPPTATPQPWAHPAGIASGYGQCNGFEQPHPMPPQPWVGGAAWPPPGVYNAAPGPMAGSVPPTYDLSGTVGVNGTPGPDMWNVNPSGSLGGIPPAGAAPLAPFYSAQPPPVPNGMR</sequence>
<evidence type="ECO:0000313" key="3">
    <source>
        <dbReference type="Proteomes" id="UP000218209"/>
    </source>
</evidence>
<proteinExistence type="predicted"/>
<reference evidence="2 3" key="1">
    <citation type="submission" date="2017-03" db="EMBL/GenBank/DDBJ databases">
        <title>WGS assembly of Porphyra umbilicalis.</title>
        <authorList>
            <person name="Brawley S.H."/>
            <person name="Blouin N.A."/>
            <person name="Ficko-Blean E."/>
            <person name="Wheeler G.L."/>
            <person name="Lohr M."/>
            <person name="Goodson H.V."/>
            <person name="Jenkins J.W."/>
            <person name="Blaby-Haas C.E."/>
            <person name="Helliwell K.E."/>
            <person name="Chan C."/>
            <person name="Marriage T."/>
            <person name="Bhattacharya D."/>
            <person name="Klein A.S."/>
            <person name="Badis Y."/>
            <person name="Brodie J."/>
            <person name="Cao Y."/>
            <person name="Collen J."/>
            <person name="Dittami S.M."/>
            <person name="Gachon C.M."/>
            <person name="Green B.R."/>
            <person name="Karpowicz S."/>
            <person name="Kim J.W."/>
            <person name="Kudahl U."/>
            <person name="Lin S."/>
            <person name="Michel G."/>
            <person name="Mittag M."/>
            <person name="Olson B.J."/>
            <person name="Pangilinan J."/>
            <person name="Peng Y."/>
            <person name="Qiu H."/>
            <person name="Shu S."/>
            <person name="Singer J.T."/>
            <person name="Smith A.G."/>
            <person name="Sprecher B.N."/>
            <person name="Wagner V."/>
            <person name="Wang W."/>
            <person name="Wang Z.-Y."/>
            <person name="Yan J."/>
            <person name="Yarish C."/>
            <person name="Zoeuner-Riek S."/>
            <person name="Zhuang Y."/>
            <person name="Zou Y."/>
            <person name="Lindquist E.A."/>
            <person name="Grimwood J."/>
            <person name="Barry K."/>
            <person name="Rokhsar D.S."/>
            <person name="Schmutz J."/>
            <person name="Stiller J.W."/>
            <person name="Grossman A.R."/>
            <person name="Prochnik S.E."/>
        </authorList>
    </citation>
    <scope>NUCLEOTIDE SEQUENCE [LARGE SCALE GENOMIC DNA]</scope>
    <source>
        <strain evidence="2">4086291</strain>
    </source>
</reference>
<keyword evidence="3" id="KW-1185">Reference proteome</keyword>
<accession>A0A1X6PK93</accession>
<dbReference type="AlphaFoldDB" id="A0A1X6PK93"/>
<organism evidence="2 3">
    <name type="scientific">Porphyra umbilicalis</name>
    <name type="common">Purple laver</name>
    <name type="synonym">Red alga</name>
    <dbReference type="NCBI Taxonomy" id="2786"/>
    <lineage>
        <taxon>Eukaryota</taxon>
        <taxon>Rhodophyta</taxon>
        <taxon>Bangiophyceae</taxon>
        <taxon>Bangiales</taxon>
        <taxon>Bangiaceae</taxon>
        <taxon>Porphyra</taxon>
    </lineage>
</organism>
<evidence type="ECO:0000313" key="2">
    <source>
        <dbReference type="EMBL" id="OSX81093.1"/>
    </source>
</evidence>
<protein>
    <submittedName>
        <fullName evidence="2">Uncharacterized protein</fullName>
    </submittedName>
</protein>
<dbReference type="Proteomes" id="UP000218209">
    <property type="component" value="Unassembled WGS sequence"/>
</dbReference>
<feature type="region of interest" description="Disordered" evidence="1">
    <location>
        <begin position="43"/>
        <end position="106"/>
    </location>
</feature>
<name>A0A1X6PK93_PORUM</name>
<gene>
    <name evidence="2" type="ORF">BU14_0027s0117</name>
</gene>